<dbReference type="InterPro" id="IPR042269">
    <property type="entry name" value="Ser_carbopepase_S28_SKS"/>
</dbReference>
<evidence type="ECO:0000256" key="1">
    <source>
        <dbReference type="ARBA" id="ARBA00011079"/>
    </source>
</evidence>
<sequence length="519" mass="58428">MSNLKGILFIILFHDISALPGNSFLKIREIVESQREEDAVFEQKKLYGSSQIVEEVLLPQPIDHFDALNSEMYNQKVYINTENWIKPSGPIFLFIGGEGALSNRSAYSGHHVEMAKRYGAMVVAAEHRFYGSSINDNGLHLDQLEHLSSQQGLADLTRVHKYITDRYELTSNKWISFGGSYPGALSAWFRLKYPHLVYGAVASSAPVQAQTNFEGYNEVVAQSLTDSTVGGSQQCIKQIVEAFQRIDSMIQANQTVQLEKDFLSCGPLSEKNDQMVFVNNLAGIFAGVVQYNNEVPGLNIQHLCKQMTKSDDSYKNLQMVYKMAMKLLNQSCVDNSYSNFLSQFNNQTVDQAASGVGIRQWTWQTCSQFGYYQTCDEGTSCPFSRLLTLESNLVICRDIYKISPSSVPNFVEFTNEYYGANRPKGTRVLFVNGSIDPWHFLSVLKSDVSLNETAVFINGTAHCADMASDRSTDPQSLKDARLVGPFLNCLFIIFILYVYFCRLQTHKTSLLLFITFLQI</sequence>
<keyword evidence="2 6" id="KW-0645">Protease</keyword>
<reference evidence="6" key="1">
    <citation type="journal article" date="2012" name="Nature">
        <title>The oyster genome reveals stress adaptation and complexity of shell formation.</title>
        <authorList>
            <person name="Zhang G."/>
            <person name="Fang X."/>
            <person name="Guo X."/>
            <person name="Li L."/>
            <person name="Luo R."/>
            <person name="Xu F."/>
            <person name="Yang P."/>
            <person name="Zhang L."/>
            <person name="Wang X."/>
            <person name="Qi H."/>
            <person name="Xiong Z."/>
            <person name="Que H."/>
            <person name="Xie Y."/>
            <person name="Holland P.W."/>
            <person name="Paps J."/>
            <person name="Zhu Y."/>
            <person name="Wu F."/>
            <person name="Chen Y."/>
            <person name="Wang J."/>
            <person name="Peng C."/>
            <person name="Meng J."/>
            <person name="Yang L."/>
            <person name="Liu J."/>
            <person name="Wen B."/>
            <person name="Zhang N."/>
            <person name="Huang Z."/>
            <person name="Zhu Q."/>
            <person name="Feng Y."/>
            <person name="Mount A."/>
            <person name="Hedgecock D."/>
            <person name="Xu Z."/>
            <person name="Liu Y."/>
            <person name="Domazet-Loso T."/>
            <person name="Du Y."/>
            <person name="Sun X."/>
            <person name="Zhang S."/>
            <person name="Liu B."/>
            <person name="Cheng P."/>
            <person name="Jiang X."/>
            <person name="Li J."/>
            <person name="Fan D."/>
            <person name="Wang W."/>
            <person name="Fu W."/>
            <person name="Wang T."/>
            <person name="Wang B."/>
            <person name="Zhang J."/>
            <person name="Peng Z."/>
            <person name="Li Y."/>
            <person name="Li N."/>
            <person name="Wang J."/>
            <person name="Chen M."/>
            <person name="He Y."/>
            <person name="Tan F."/>
            <person name="Song X."/>
            <person name="Zheng Q."/>
            <person name="Huang R."/>
            <person name="Yang H."/>
            <person name="Du X."/>
            <person name="Chen L."/>
            <person name="Yang M."/>
            <person name="Gaffney P.M."/>
            <person name="Wang S."/>
            <person name="Luo L."/>
            <person name="She Z."/>
            <person name="Ming Y."/>
            <person name="Huang W."/>
            <person name="Zhang S."/>
            <person name="Huang B."/>
            <person name="Zhang Y."/>
            <person name="Qu T."/>
            <person name="Ni P."/>
            <person name="Miao G."/>
            <person name="Wang J."/>
            <person name="Wang Q."/>
            <person name="Steinberg C.E."/>
            <person name="Wang H."/>
            <person name="Li N."/>
            <person name="Qian L."/>
            <person name="Zhang G."/>
            <person name="Li Y."/>
            <person name="Yang H."/>
            <person name="Liu X."/>
            <person name="Wang J."/>
            <person name="Yin Y."/>
            <person name="Wang J."/>
        </authorList>
    </citation>
    <scope>NUCLEOTIDE SEQUENCE [LARGE SCALE GENOMIC DNA]</scope>
    <source>
        <strain evidence="6">05x7-T-G4-1.051#20</strain>
    </source>
</reference>
<accession>K1P6P7</accession>
<dbReference type="PANTHER" id="PTHR11010:SF11">
    <property type="entry name" value="THYMUS-SPECIFIC SERINE PROTEASE"/>
    <property type="match status" value="1"/>
</dbReference>
<dbReference type="PANTHER" id="PTHR11010">
    <property type="entry name" value="PROTEASE S28 PRO-X CARBOXYPEPTIDASE-RELATED"/>
    <property type="match status" value="1"/>
</dbReference>
<evidence type="ECO:0000313" key="6">
    <source>
        <dbReference type="EMBL" id="EKC17248.1"/>
    </source>
</evidence>
<organism evidence="6">
    <name type="scientific">Magallana gigas</name>
    <name type="common">Pacific oyster</name>
    <name type="synonym">Crassostrea gigas</name>
    <dbReference type="NCBI Taxonomy" id="29159"/>
    <lineage>
        <taxon>Eukaryota</taxon>
        <taxon>Metazoa</taxon>
        <taxon>Spiralia</taxon>
        <taxon>Lophotrochozoa</taxon>
        <taxon>Mollusca</taxon>
        <taxon>Bivalvia</taxon>
        <taxon>Autobranchia</taxon>
        <taxon>Pteriomorphia</taxon>
        <taxon>Ostreida</taxon>
        <taxon>Ostreoidea</taxon>
        <taxon>Ostreidae</taxon>
        <taxon>Magallana</taxon>
    </lineage>
</organism>
<protein>
    <submittedName>
        <fullName evidence="6">Thymus-specific serine protease</fullName>
    </submittedName>
</protein>
<dbReference type="GO" id="GO:0005764">
    <property type="term" value="C:lysosome"/>
    <property type="evidence" value="ECO:0007669"/>
    <property type="project" value="TreeGrafter"/>
</dbReference>
<evidence type="ECO:0000256" key="5">
    <source>
        <dbReference type="ARBA" id="ARBA00023180"/>
    </source>
</evidence>
<dbReference type="HOGENOM" id="CLU_020959_3_1_1"/>
<keyword evidence="3" id="KW-0732">Signal</keyword>
<name>K1P6P7_MAGGI</name>
<dbReference type="GO" id="GO:0070008">
    <property type="term" value="F:serine-type exopeptidase activity"/>
    <property type="evidence" value="ECO:0007669"/>
    <property type="project" value="InterPro"/>
</dbReference>
<proteinExistence type="inferred from homology"/>
<dbReference type="GO" id="GO:0006508">
    <property type="term" value="P:proteolysis"/>
    <property type="evidence" value="ECO:0007669"/>
    <property type="project" value="UniProtKB-KW"/>
</dbReference>
<gene>
    <name evidence="6" type="ORF">CGI_10001430</name>
</gene>
<dbReference type="Gene3D" id="1.20.120.980">
    <property type="entry name" value="Serine carboxypeptidase S28, SKS domain"/>
    <property type="match status" value="1"/>
</dbReference>
<dbReference type="SUPFAM" id="SSF53474">
    <property type="entry name" value="alpha/beta-Hydrolases"/>
    <property type="match status" value="1"/>
</dbReference>
<dbReference type="InParanoid" id="K1P6P7"/>
<dbReference type="GO" id="GO:0005768">
    <property type="term" value="C:endosome"/>
    <property type="evidence" value="ECO:0007669"/>
    <property type="project" value="TreeGrafter"/>
</dbReference>
<dbReference type="AlphaFoldDB" id="K1P6P7"/>
<evidence type="ECO:0000256" key="4">
    <source>
        <dbReference type="ARBA" id="ARBA00022801"/>
    </source>
</evidence>
<dbReference type="InterPro" id="IPR008758">
    <property type="entry name" value="Peptidase_S28"/>
</dbReference>
<keyword evidence="4" id="KW-0378">Hydrolase</keyword>
<evidence type="ECO:0000256" key="2">
    <source>
        <dbReference type="ARBA" id="ARBA00022670"/>
    </source>
</evidence>
<evidence type="ECO:0000256" key="3">
    <source>
        <dbReference type="ARBA" id="ARBA00022729"/>
    </source>
</evidence>
<dbReference type="MEROPS" id="S28.003"/>
<comment type="similarity">
    <text evidence="1">Belongs to the peptidase S28 family.</text>
</comment>
<dbReference type="EMBL" id="JH823164">
    <property type="protein sequence ID" value="EKC17248.1"/>
    <property type="molecule type" value="Genomic_DNA"/>
</dbReference>
<keyword evidence="5" id="KW-0325">Glycoprotein</keyword>
<dbReference type="Pfam" id="PF05577">
    <property type="entry name" value="Peptidase_S28"/>
    <property type="match status" value="1"/>
</dbReference>
<dbReference type="Gene3D" id="3.40.50.1820">
    <property type="entry name" value="alpha/beta hydrolase"/>
    <property type="match status" value="1"/>
</dbReference>
<dbReference type="GO" id="GO:0008239">
    <property type="term" value="F:dipeptidyl-peptidase activity"/>
    <property type="evidence" value="ECO:0007669"/>
    <property type="project" value="TreeGrafter"/>
</dbReference>
<dbReference type="InterPro" id="IPR029058">
    <property type="entry name" value="AB_hydrolase_fold"/>
</dbReference>